<dbReference type="EMBL" id="SNRY01002884">
    <property type="protein sequence ID" value="KAA6323096.1"/>
    <property type="molecule type" value="Genomic_DNA"/>
</dbReference>
<dbReference type="InterPro" id="IPR014284">
    <property type="entry name" value="RNA_pol_sigma-70_dom"/>
</dbReference>
<evidence type="ECO:0000313" key="7">
    <source>
        <dbReference type="EMBL" id="KAA6323096.1"/>
    </source>
</evidence>
<dbReference type="AlphaFoldDB" id="A0A5J4QMI7"/>
<name>A0A5J4QMI7_9ZZZZ</name>
<dbReference type="Pfam" id="PF04542">
    <property type="entry name" value="Sigma70_r2"/>
    <property type="match status" value="1"/>
</dbReference>
<sequence length="163" mass="19336">MISFRENLENVQKDLFRYALYLTYNQEDACDLLQETSLKALDNEDKFITESNFKAWVFTIMHNLFCNNYHKKEFERTHIDHPDNFYLLHLIDSAYSTDSTYDLKEVVRVLGSLQSEHRIPFSMYVSGFKYREIAEKLDLPLGTVKSRIFTARGKLQAELRDFI</sequence>
<evidence type="ECO:0000256" key="2">
    <source>
        <dbReference type="ARBA" id="ARBA00023015"/>
    </source>
</evidence>
<dbReference type="InterPro" id="IPR013249">
    <property type="entry name" value="RNA_pol_sigma70_r4_t2"/>
</dbReference>
<keyword evidence="4" id="KW-0804">Transcription</keyword>
<dbReference type="GO" id="GO:0003677">
    <property type="term" value="F:DNA binding"/>
    <property type="evidence" value="ECO:0007669"/>
    <property type="project" value="InterPro"/>
</dbReference>
<dbReference type="GO" id="GO:0016987">
    <property type="term" value="F:sigma factor activity"/>
    <property type="evidence" value="ECO:0007669"/>
    <property type="project" value="UniProtKB-KW"/>
</dbReference>
<proteinExistence type="inferred from homology"/>
<dbReference type="SUPFAM" id="SSF88946">
    <property type="entry name" value="Sigma2 domain of RNA polymerase sigma factors"/>
    <property type="match status" value="1"/>
</dbReference>
<dbReference type="PANTHER" id="PTHR43133">
    <property type="entry name" value="RNA POLYMERASE ECF-TYPE SIGMA FACTO"/>
    <property type="match status" value="1"/>
</dbReference>
<comment type="caution">
    <text evidence="7">The sequence shown here is derived from an EMBL/GenBank/DDBJ whole genome shotgun (WGS) entry which is preliminary data.</text>
</comment>
<reference evidence="7" key="1">
    <citation type="submission" date="2019-03" db="EMBL/GenBank/DDBJ databases">
        <title>Single cell metagenomics reveals metabolic interactions within the superorganism composed of flagellate Streblomastix strix and complex community of Bacteroidetes bacteria on its surface.</title>
        <authorList>
            <person name="Treitli S.C."/>
            <person name="Kolisko M."/>
            <person name="Husnik F."/>
            <person name="Keeling P."/>
            <person name="Hampl V."/>
        </authorList>
    </citation>
    <scope>NUCLEOTIDE SEQUENCE</scope>
    <source>
        <strain evidence="7">STM</strain>
    </source>
</reference>
<dbReference type="Pfam" id="PF08281">
    <property type="entry name" value="Sigma70_r4_2"/>
    <property type="match status" value="1"/>
</dbReference>
<dbReference type="InterPro" id="IPR036388">
    <property type="entry name" value="WH-like_DNA-bd_sf"/>
</dbReference>
<evidence type="ECO:0000256" key="4">
    <source>
        <dbReference type="ARBA" id="ARBA00023163"/>
    </source>
</evidence>
<keyword evidence="2" id="KW-0805">Transcription regulation</keyword>
<feature type="domain" description="RNA polymerase sigma-70 region 2" evidence="5">
    <location>
        <begin position="11"/>
        <end position="72"/>
    </location>
</feature>
<feature type="domain" description="RNA polymerase sigma factor 70 region 4 type 2" evidence="6">
    <location>
        <begin position="105"/>
        <end position="155"/>
    </location>
</feature>
<dbReference type="InterPro" id="IPR013324">
    <property type="entry name" value="RNA_pol_sigma_r3/r4-like"/>
</dbReference>
<evidence type="ECO:0000259" key="5">
    <source>
        <dbReference type="Pfam" id="PF04542"/>
    </source>
</evidence>
<organism evidence="7">
    <name type="scientific">termite gut metagenome</name>
    <dbReference type="NCBI Taxonomy" id="433724"/>
    <lineage>
        <taxon>unclassified sequences</taxon>
        <taxon>metagenomes</taxon>
        <taxon>organismal metagenomes</taxon>
    </lineage>
</organism>
<gene>
    <name evidence="7" type="ORF">EZS27_027428</name>
</gene>
<dbReference type="GO" id="GO:0006352">
    <property type="term" value="P:DNA-templated transcription initiation"/>
    <property type="evidence" value="ECO:0007669"/>
    <property type="project" value="InterPro"/>
</dbReference>
<evidence type="ECO:0000256" key="3">
    <source>
        <dbReference type="ARBA" id="ARBA00023082"/>
    </source>
</evidence>
<dbReference type="Gene3D" id="1.10.10.10">
    <property type="entry name" value="Winged helix-like DNA-binding domain superfamily/Winged helix DNA-binding domain"/>
    <property type="match status" value="1"/>
</dbReference>
<dbReference type="SUPFAM" id="SSF88659">
    <property type="entry name" value="Sigma3 and sigma4 domains of RNA polymerase sigma factors"/>
    <property type="match status" value="1"/>
</dbReference>
<dbReference type="NCBIfam" id="TIGR02937">
    <property type="entry name" value="sigma70-ECF"/>
    <property type="match status" value="1"/>
</dbReference>
<keyword evidence="3" id="KW-0731">Sigma factor</keyword>
<accession>A0A5J4QMI7</accession>
<dbReference type="InterPro" id="IPR039425">
    <property type="entry name" value="RNA_pol_sigma-70-like"/>
</dbReference>
<dbReference type="InterPro" id="IPR007627">
    <property type="entry name" value="RNA_pol_sigma70_r2"/>
</dbReference>
<dbReference type="PANTHER" id="PTHR43133:SF25">
    <property type="entry name" value="RNA POLYMERASE SIGMA FACTOR RFAY-RELATED"/>
    <property type="match status" value="1"/>
</dbReference>
<dbReference type="Gene3D" id="1.10.1740.10">
    <property type="match status" value="1"/>
</dbReference>
<comment type="similarity">
    <text evidence="1">Belongs to the sigma-70 factor family. ECF subfamily.</text>
</comment>
<evidence type="ECO:0000259" key="6">
    <source>
        <dbReference type="Pfam" id="PF08281"/>
    </source>
</evidence>
<dbReference type="InterPro" id="IPR013325">
    <property type="entry name" value="RNA_pol_sigma_r2"/>
</dbReference>
<protein>
    <submittedName>
        <fullName evidence="7">ECF RNA polymerase sigma factor EcfG</fullName>
    </submittedName>
</protein>
<evidence type="ECO:0000256" key="1">
    <source>
        <dbReference type="ARBA" id="ARBA00010641"/>
    </source>
</evidence>